<organism evidence="2 3">
    <name type="scientific">Durio zibethinus</name>
    <name type="common">Durian</name>
    <dbReference type="NCBI Taxonomy" id="66656"/>
    <lineage>
        <taxon>Eukaryota</taxon>
        <taxon>Viridiplantae</taxon>
        <taxon>Streptophyta</taxon>
        <taxon>Embryophyta</taxon>
        <taxon>Tracheophyta</taxon>
        <taxon>Spermatophyta</taxon>
        <taxon>Magnoliopsida</taxon>
        <taxon>eudicotyledons</taxon>
        <taxon>Gunneridae</taxon>
        <taxon>Pentapetalae</taxon>
        <taxon>rosids</taxon>
        <taxon>malvids</taxon>
        <taxon>Malvales</taxon>
        <taxon>Malvaceae</taxon>
        <taxon>Helicteroideae</taxon>
        <taxon>Durio</taxon>
    </lineage>
</organism>
<accession>A0A6P5X7I3</accession>
<name>A0A6P5X7I3_DURZI</name>
<protein>
    <submittedName>
        <fullName evidence="3">Uncharacterized protein LOC111280661</fullName>
    </submittedName>
</protein>
<dbReference type="KEGG" id="dzi:111280661"/>
<reference evidence="3" key="1">
    <citation type="submission" date="2025-08" db="UniProtKB">
        <authorList>
            <consortium name="RefSeq"/>
        </authorList>
    </citation>
    <scope>IDENTIFICATION</scope>
    <source>
        <tissue evidence="3">Fruit stalk</tissue>
    </source>
</reference>
<evidence type="ECO:0000313" key="2">
    <source>
        <dbReference type="Proteomes" id="UP000515121"/>
    </source>
</evidence>
<feature type="compositionally biased region" description="Basic and acidic residues" evidence="1">
    <location>
        <begin position="129"/>
        <end position="152"/>
    </location>
</feature>
<dbReference type="GeneID" id="111280661"/>
<feature type="region of interest" description="Disordered" evidence="1">
    <location>
        <begin position="129"/>
        <end position="170"/>
    </location>
</feature>
<keyword evidence="2" id="KW-1185">Reference proteome</keyword>
<dbReference type="PANTHER" id="PTHR34776">
    <property type="entry name" value="F17F16.3 PROTEIN"/>
    <property type="match status" value="1"/>
</dbReference>
<sequence length="388" mass="43828">MSENVAAYREVVHGCHNSKANVAAGKFLAVITLNAICKVFPLKSTERQKKKRDKAQNTRPEMTPELRLSFKKGHCSSLAPENQIANSIGCVKFQERGEIFFFYRLQVNKEEAHSVHDVPRLYIVLRPESGERPVEEKQDPHSGKEGTKKKFGESQSGSWKNEYEGGQGSQEVNIEKEPLLRFIVMGRKSLPDPGKKSQPFWGYVELVTTKIEDVKTALKEEYDNSKRGHRSKFPARAVGEGVYRIVRHNSGKNKMHTHLIYKLEFPPENEESEPQESLNIEREGSFVIQIKNPEQPGSSQFRGLQNKRKAAFPAHLQGQLGKNRYHPADPPDFLNYEGCEFLLISASDDINKVLGLELDTEEEADPSCSDLVRTFGETASTTPLFKGI</sequence>
<dbReference type="PANTHER" id="PTHR34776:SF1">
    <property type="entry name" value="F17F16.3 PROTEIN"/>
    <property type="match status" value="1"/>
</dbReference>
<dbReference type="AlphaFoldDB" id="A0A6P5X7I3"/>
<dbReference type="OrthoDB" id="1028014at2759"/>
<gene>
    <name evidence="3" type="primary">LOC111280661</name>
</gene>
<proteinExistence type="predicted"/>
<dbReference type="Proteomes" id="UP000515121">
    <property type="component" value="Unplaced"/>
</dbReference>
<evidence type="ECO:0000313" key="3">
    <source>
        <dbReference type="RefSeq" id="XP_022723811.1"/>
    </source>
</evidence>
<dbReference type="RefSeq" id="XP_022723811.1">
    <property type="nucleotide sequence ID" value="XM_022868076.1"/>
</dbReference>
<evidence type="ECO:0000256" key="1">
    <source>
        <dbReference type="SAM" id="MobiDB-lite"/>
    </source>
</evidence>